<reference evidence="9 10" key="1">
    <citation type="submission" date="2016-10" db="EMBL/GenBank/DDBJ databases">
        <authorList>
            <person name="de Groot N.N."/>
        </authorList>
    </citation>
    <scope>NUCLEOTIDE SEQUENCE [LARGE SCALE GENOMIC DNA]</scope>
    <source>
        <strain evidence="9 10">MON 2.2</strain>
    </source>
</reference>
<dbReference type="GO" id="GO:0016301">
    <property type="term" value="F:kinase activity"/>
    <property type="evidence" value="ECO:0007669"/>
    <property type="project" value="UniProtKB-KW"/>
</dbReference>
<keyword evidence="10" id="KW-1185">Reference proteome</keyword>
<dbReference type="GO" id="GO:0005524">
    <property type="term" value="F:ATP binding"/>
    <property type="evidence" value="ECO:0007669"/>
    <property type="project" value="UniProtKB-KW"/>
</dbReference>
<dbReference type="STRING" id="675864.SAMN04489747_1967"/>
<keyword evidence="5" id="KW-0067">ATP-binding</keyword>
<evidence type="ECO:0000313" key="9">
    <source>
        <dbReference type="EMBL" id="SDD88145.1"/>
    </source>
</evidence>
<evidence type="ECO:0000256" key="3">
    <source>
        <dbReference type="ARBA" id="ARBA00022741"/>
    </source>
</evidence>
<dbReference type="InterPro" id="IPR031475">
    <property type="entry name" value="NBD_C"/>
</dbReference>
<dbReference type="InterPro" id="IPR042213">
    <property type="entry name" value="NBD_C_sf"/>
</dbReference>
<comment type="similarity">
    <text evidence="1">Belongs to the four-carbon acid sugar kinase family.</text>
</comment>
<evidence type="ECO:0000256" key="1">
    <source>
        <dbReference type="ARBA" id="ARBA00005715"/>
    </source>
</evidence>
<protein>
    <submittedName>
        <fullName evidence="9">Uncharacterized conserved protein YgbK, DUF1537 family</fullName>
    </submittedName>
</protein>
<keyword evidence="2" id="KW-0808">Transferase</keyword>
<dbReference type="OrthoDB" id="9778478at2"/>
<proteinExistence type="inferred from homology"/>
<dbReference type="Gene3D" id="3.40.50.10840">
    <property type="entry name" value="Putative sugar-binding, N-terminal domain"/>
    <property type="match status" value="1"/>
</dbReference>
<dbReference type="InterPro" id="IPR037051">
    <property type="entry name" value="4-carb_acid_sugar_kinase_N_sf"/>
</dbReference>
<dbReference type="InterPro" id="IPR010737">
    <property type="entry name" value="4-carb_acid_sugar_kinase_N"/>
</dbReference>
<sequence length="383" mass="38607">MPGSRPLGVLADDLSGAVETAAVLGPGTPVLLTDGTPVPPQPVVVDADARLAGPAAAATSLGAAAERLGRHTLAVKVDSLLRGPVAASVAVAARGGRVVLCPALPAHGRVVRDGVLRVDGVPLDRTPAWRLEPSAPPARVSDLLPGPSRLVTRARLHDGGLEELLGDRTGCVLVVDAEDADDLRVVGEAVRRHDAVAVGSSQLLAAVAGSAPPAATPAPTDRPSRWLVVVGSASAEAAEQVRRLRQQRRCRVLVAPLLPGGVDGPALAPALTSALGRGDVVLTLPPAEAAGRREPAAVAAQLGTAVAAASSEHPAVLVLVGGATARGVLAATGTERLDVVAQIHPGAVASTTPDHRLVVTRPGSHGSPDSLVQVLDWLEGTPR</sequence>
<dbReference type="Pfam" id="PF07005">
    <property type="entry name" value="SBD_N"/>
    <property type="match status" value="1"/>
</dbReference>
<accession>A0A1G6YEW1</accession>
<dbReference type="AlphaFoldDB" id="A0A1G6YEW1"/>
<dbReference type="Proteomes" id="UP000198546">
    <property type="component" value="Chromosome i"/>
</dbReference>
<dbReference type="Gene3D" id="3.40.980.20">
    <property type="entry name" value="Four-carbon acid sugar kinase, nucleotide binding domain"/>
    <property type="match status" value="1"/>
</dbReference>
<dbReference type="EMBL" id="LT629688">
    <property type="protein sequence ID" value="SDD88145.1"/>
    <property type="molecule type" value="Genomic_DNA"/>
</dbReference>
<keyword evidence="6" id="KW-0119">Carbohydrate metabolism</keyword>
<feature type="domain" description="Four-carbon acid sugar kinase N-terminal" evidence="7">
    <location>
        <begin position="7"/>
        <end position="206"/>
    </location>
</feature>
<evidence type="ECO:0000256" key="4">
    <source>
        <dbReference type="ARBA" id="ARBA00022777"/>
    </source>
</evidence>
<gene>
    <name evidence="9" type="ORF">SAMN04489747_1967</name>
</gene>
<organism evidence="9 10">
    <name type="scientific">Auraticoccus monumenti</name>
    <dbReference type="NCBI Taxonomy" id="675864"/>
    <lineage>
        <taxon>Bacteria</taxon>
        <taxon>Bacillati</taxon>
        <taxon>Actinomycetota</taxon>
        <taxon>Actinomycetes</taxon>
        <taxon>Propionibacteriales</taxon>
        <taxon>Propionibacteriaceae</taxon>
        <taxon>Auraticoccus</taxon>
    </lineage>
</organism>
<evidence type="ECO:0000313" key="10">
    <source>
        <dbReference type="Proteomes" id="UP000198546"/>
    </source>
</evidence>
<evidence type="ECO:0000256" key="2">
    <source>
        <dbReference type="ARBA" id="ARBA00022679"/>
    </source>
</evidence>
<evidence type="ECO:0000259" key="8">
    <source>
        <dbReference type="Pfam" id="PF17042"/>
    </source>
</evidence>
<keyword evidence="3" id="KW-0547">Nucleotide-binding</keyword>
<evidence type="ECO:0000256" key="5">
    <source>
        <dbReference type="ARBA" id="ARBA00022840"/>
    </source>
</evidence>
<evidence type="ECO:0000256" key="6">
    <source>
        <dbReference type="ARBA" id="ARBA00023277"/>
    </source>
</evidence>
<dbReference type="RefSeq" id="WP_090592823.1">
    <property type="nucleotide sequence ID" value="NZ_LT629688.1"/>
</dbReference>
<evidence type="ECO:0000259" key="7">
    <source>
        <dbReference type="Pfam" id="PF07005"/>
    </source>
</evidence>
<name>A0A1G6YEW1_9ACTN</name>
<keyword evidence="4" id="KW-0418">Kinase</keyword>
<feature type="domain" description="Four-carbon acid sugar kinase nucleotide binding" evidence="8">
    <location>
        <begin position="227"/>
        <end position="371"/>
    </location>
</feature>
<dbReference type="Pfam" id="PF17042">
    <property type="entry name" value="NBD_C"/>
    <property type="match status" value="1"/>
</dbReference>
<dbReference type="SUPFAM" id="SSF142764">
    <property type="entry name" value="YgbK-like"/>
    <property type="match status" value="1"/>
</dbReference>